<evidence type="ECO:0000313" key="7">
    <source>
        <dbReference type="EMBL" id="VDL61918.1"/>
    </source>
</evidence>
<dbReference type="PANTHER" id="PTHR11848">
    <property type="entry name" value="TGF-BETA FAMILY"/>
    <property type="match status" value="1"/>
</dbReference>
<comment type="subcellular location">
    <subcellularLocation>
        <location evidence="1">Secreted</location>
    </subcellularLocation>
</comment>
<evidence type="ECO:0000256" key="2">
    <source>
        <dbReference type="ARBA" id="ARBA00006656"/>
    </source>
</evidence>
<dbReference type="GO" id="GO:0005125">
    <property type="term" value="F:cytokine activity"/>
    <property type="evidence" value="ECO:0007669"/>
    <property type="project" value="TreeGrafter"/>
</dbReference>
<evidence type="ECO:0000256" key="5">
    <source>
        <dbReference type="SAM" id="SignalP"/>
    </source>
</evidence>
<dbReference type="PROSITE" id="PS51362">
    <property type="entry name" value="TGF_BETA_2"/>
    <property type="match status" value="1"/>
</dbReference>
<dbReference type="PROSITE" id="PS51257">
    <property type="entry name" value="PROKAR_LIPOPROTEIN"/>
    <property type="match status" value="1"/>
</dbReference>
<evidence type="ECO:0000313" key="8">
    <source>
        <dbReference type="Proteomes" id="UP000274504"/>
    </source>
</evidence>
<dbReference type="Proteomes" id="UP000274504">
    <property type="component" value="Unassembled WGS sequence"/>
</dbReference>
<feature type="signal peptide" evidence="5">
    <location>
        <begin position="1"/>
        <end position="18"/>
    </location>
</feature>
<organism evidence="9">
    <name type="scientific">Hymenolepis diminuta</name>
    <name type="common">Rat tapeworm</name>
    <dbReference type="NCBI Taxonomy" id="6216"/>
    <lineage>
        <taxon>Eukaryota</taxon>
        <taxon>Metazoa</taxon>
        <taxon>Spiralia</taxon>
        <taxon>Lophotrochozoa</taxon>
        <taxon>Platyhelminthes</taxon>
        <taxon>Cestoda</taxon>
        <taxon>Eucestoda</taxon>
        <taxon>Cyclophyllidea</taxon>
        <taxon>Hymenolepididae</taxon>
        <taxon>Hymenolepis</taxon>
    </lineage>
</organism>
<dbReference type="SMART" id="SM00204">
    <property type="entry name" value="TGFB"/>
    <property type="match status" value="1"/>
</dbReference>
<reference evidence="9" key="1">
    <citation type="submission" date="2017-02" db="UniProtKB">
        <authorList>
            <consortium name="WormBaseParasite"/>
        </authorList>
    </citation>
    <scope>IDENTIFICATION</scope>
</reference>
<keyword evidence="4" id="KW-0339">Growth factor</keyword>
<dbReference type="WBParaSite" id="HDID_0000953901-mRNA-1">
    <property type="protein sequence ID" value="HDID_0000953901-mRNA-1"/>
    <property type="gene ID" value="HDID_0000953901"/>
</dbReference>
<dbReference type="OrthoDB" id="5948587at2759"/>
<dbReference type="Gene3D" id="2.10.90.10">
    <property type="entry name" value="Cystine-knot cytokines"/>
    <property type="match status" value="1"/>
</dbReference>
<keyword evidence="5" id="KW-0732">Signal</keyword>
<dbReference type="CDD" id="cd08698">
    <property type="entry name" value="TGF_beta_SF"/>
    <property type="match status" value="1"/>
</dbReference>
<dbReference type="GO" id="GO:0005615">
    <property type="term" value="C:extracellular space"/>
    <property type="evidence" value="ECO:0007669"/>
    <property type="project" value="TreeGrafter"/>
</dbReference>
<comment type="similarity">
    <text evidence="2 4">Belongs to the TGF-beta family.</text>
</comment>
<dbReference type="InterPro" id="IPR015615">
    <property type="entry name" value="TGF-beta-rel"/>
</dbReference>
<feature type="chain" id="PRO_5043131511" evidence="5">
    <location>
        <begin position="19"/>
        <end position="500"/>
    </location>
</feature>
<evidence type="ECO:0000256" key="3">
    <source>
        <dbReference type="ARBA" id="ARBA00022525"/>
    </source>
</evidence>
<evidence type="ECO:0000259" key="6">
    <source>
        <dbReference type="PROSITE" id="PS51362"/>
    </source>
</evidence>
<protein>
    <submittedName>
        <fullName evidence="9">TGF_BETA_2 domain-containing protein</fullName>
    </submittedName>
</protein>
<dbReference type="AlphaFoldDB" id="A0A0R3SVE5"/>
<evidence type="ECO:0000256" key="4">
    <source>
        <dbReference type="RuleBase" id="RU000354"/>
    </source>
</evidence>
<dbReference type="GO" id="GO:0008083">
    <property type="term" value="F:growth factor activity"/>
    <property type="evidence" value="ECO:0007669"/>
    <property type="project" value="UniProtKB-KW"/>
</dbReference>
<gene>
    <name evidence="7" type="ORF">HDID_LOCUS9537</name>
</gene>
<dbReference type="SUPFAM" id="SSF57501">
    <property type="entry name" value="Cystine-knot cytokines"/>
    <property type="match status" value="1"/>
</dbReference>
<dbReference type="EMBL" id="UYSG01011314">
    <property type="protein sequence ID" value="VDL61918.1"/>
    <property type="molecule type" value="Genomic_DNA"/>
</dbReference>
<keyword evidence="3" id="KW-0964">Secreted</keyword>
<feature type="domain" description="TGF-beta family profile" evidence="6">
    <location>
        <begin position="350"/>
        <end position="500"/>
    </location>
</feature>
<name>A0A0R3SVE5_HYMDI</name>
<evidence type="ECO:0000256" key="1">
    <source>
        <dbReference type="ARBA" id="ARBA00004613"/>
    </source>
</evidence>
<proteinExistence type="inferred from homology"/>
<dbReference type="InterPro" id="IPR029034">
    <property type="entry name" value="Cystine-knot_cytokine"/>
</dbReference>
<sequence length="500" mass="57440">MKSYYLVAVLCCVALASCTPTQNLYRPSHRMETESDAEPWVIDQLPTDDIIQDARQRQRQEEEEQREAIRLAEQQEFERQINIEKFKRTILQRLHMSEPPPFALHGGFANRTNSEGVMEALPMALRNRIISQLRSEEVIDEPPPDRTDERETLILLKHLHWKLPKVSSATFGISMADDIDPARIQSALLQFETRNPLLKGQRLEVWEVFLTQEDEDELINAAVGPDLLKQYSNLTWMFEQTPTGYTSLPAPAIIRGSYDSIVHHHRSGSLRIREGRLAETYISHGKDAVQVTFDISGAFSQWMSHRHRMPMMRKLIRSIIVICPKCDSRTDPVEVDKGILEIRHRNAVKRTRRKADAKNELTVENPCSTNGIKFSCCTQPFTLDFADVEWNTWIIHPKSVIPNYCHGSCQCKFPVVSSKCLLDLAQNLHSNSLKKTSHSEMMQIYRNLKYDRLSEVQRGAMLSCCHPIKMASLSVLYLDLKNELKMDTLHNIIVQECGCS</sequence>
<accession>A0A0R3SVE5</accession>
<dbReference type="Pfam" id="PF00019">
    <property type="entry name" value="TGF_beta"/>
    <property type="match status" value="1"/>
</dbReference>
<evidence type="ECO:0000313" key="9">
    <source>
        <dbReference type="WBParaSite" id="HDID_0000953901-mRNA-1"/>
    </source>
</evidence>
<dbReference type="STRING" id="6216.A0A0R3SVE5"/>
<dbReference type="InterPro" id="IPR001839">
    <property type="entry name" value="TGF-b_C"/>
</dbReference>
<reference evidence="7 8" key="2">
    <citation type="submission" date="2018-11" db="EMBL/GenBank/DDBJ databases">
        <authorList>
            <consortium name="Pathogen Informatics"/>
        </authorList>
    </citation>
    <scope>NUCLEOTIDE SEQUENCE [LARGE SCALE GENOMIC DNA]</scope>
</reference>
<dbReference type="PRINTS" id="PR00669">
    <property type="entry name" value="INHIBINA"/>
</dbReference>
<dbReference type="PANTHER" id="PTHR11848:SF309">
    <property type="entry name" value="INHIBIN BETA CHAIN"/>
    <property type="match status" value="1"/>
</dbReference>